<proteinExistence type="predicted"/>
<dbReference type="Proteomes" id="UP001172680">
    <property type="component" value="Unassembled WGS sequence"/>
</dbReference>
<protein>
    <submittedName>
        <fullName evidence="1">Uncharacterized protein</fullName>
    </submittedName>
</protein>
<gene>
    <name evidence="1" type="ORF">H2199_004198</name>
</gene>
<reference evidence="1" key="1">
    <citation type="submission" date="2022-10" db="EMBL/GenBank/DDBJ databases">
        <title>Culturing micro-colonial fungi from biological soil crusts in the Mojave desert and describing Neophaeococcomyces mojavensis, and introducing the new genera and species Taxawa tesnikishii.</title>
        <authorList>
            <person name="Kurbessoian T."/>
            <person name="Stajich J.E."/>
        </authorList>
    </citation>
    <scope>NUCLEOTIDE SEQUENCE</scope>
    <source>
        <strain evidence="1">JES_115</strain>
    </source>
</reference>
<evidence type="ECO:0000313" key="2">
    <source>
        <dbReference type="Proteomes" id="UP001172680"/>
    </source>
</evidence>
<evidence type="ECO:0000313" key="1">
    <source>
        <dbReference type="EMBL" id="KAJ9643519.1"/>
    </source>
</evidence>
<dbReference type="EMBL" id="JAPDRP010000011">
    <property type="protein sequence ID" value="KAJ9643519.1"/>
    <property type="molecule type" value="Genomic_DNA"/>
</dbReference>
<accession>A0ACC2Z7N5</accession>
<sequence length="308" mass="35426">MEARSTRSSFDSPWFPTRLKLVIQNQPPSSSVNRARRDSMTEKVHAMASSLSGFLTGRRGSSSTKSQMELRENVMSAGPIARSEPRRRTIRLRFGSKDILIQEDILRALSPYLSRRLNEADAQQECVLLTYKEISLSAFSMFARWLCHGELYTGDLWKDNGGTNGDSLLELFFMARELEIEMLENKTLDTIRHFYEGSPEHASLPTPATLGRVHLEILAKQLVVTHRVVPSRELRLYVEKDGILMLQMTRAVRVWAEYCQNDRKKPKSQRGKDELSTWLLEEWQHTKERISLGLDNACLSEDKFFWGS</sequence>
<comment type="caution">
    <text evidence="1">The sequence shown here is derived from an EMBL/GenBank/DDBJ whole genome shotgun (WGS) entry which is preliminary data.</text>
</comment>
<organism evidence="1 2">
    <name type="scientific">Coniosporium tulheliwenetii</name>
    <dbReference type="NCBI Taxonomy" id="3383036"/>
    <lineage>
        <taxon>Eukaryota</taxon>
        <taxon>Fungi</taxon>
        <taxon>Dikarya</taxon>
        <taxon>Ascomycota</taxon>
        <taxon>Pezizomycotina</taxon>
        <taxon>Dothideomycetes</taxon>
        <taxon>Dothideomycetes incertae sedis</taxon>
        <taxon>Coniosporium</taxon>
    </lineage>
</organism>
<keyword evidence="2" id="KW-1185">Reference proteome</keyword>
<name>A0ACC2Z7N5_9PEZI</name>